<feature type="transmembrane region" description="Helical" evidence="1">
    <location>
        <begin position="22"/>
        <end position="55"/>
    </location>
</feature>
<protein>
    <submittedName>
        <fullName evidence="2">Uncharacterized protein</fullName>
    </submittedName>
</protein>
<proteinExistence type="predicted"/>
<feature type="transmembrane region" description="Helical" evidence="1">
    <location>
        <begin position="109"/>
        <end position="131"/>
    </location>
</feature>
<gene>
    <name evidence="2" type="ORF">PAECIP111892_04671</name>
</gene>
<accession>A0ABM9CN31</accession>
<evidence type="ECO:0000256" key="1">
    <source>
        <dbReference type="SAM" id="Phobius"/>
    </source>
</evidence>
<organism evidence="2 3">
    <name type="scientific">Paenibacillus auburnensis</name>
    <dbReference type="NCBI Taxonomy" id="2905649"/>
    <lineage>
        <taxon>Bacteria</taxon>
        <taxon>Bacillati</taxon>
        <taxon>Bacillota</taxon>
        <taxon>Bacilli</taxon>
        <taxon>Bacillales</taxon>
        <taxon>Paenibacillaceae</taxon>
        <taxon>Paenibacillus</taxon>
    </lineage>
</organism>
<feature type="transmembrane region" description="Helical" evidence="1">
    <location>
        <begin position="67"/>
        <end position="89"/>
    </location>
</feature>
<keyword evidence="1" id="KW-0812">Transmembrane</keyword>
<sequence>MDNSSQPEHTEVIVTQRDVDNILLFIGYLIFVLILLRYFGLVSLILLNVVTIWYLNRVRMFDRVGLLQPVLLGVVIQSVFPFLIGLTSVDYLMIVIKTLASHDVKENDRYITLAILYMLITVIVTIFNHMFLKKQAKYKENLGPALEMGKLVIWESGLLFSISVLIDGIEDVHIKVSYLLILAPIILCNHGFKYGLEMEKVRKPKGENR</sequence>
<comment type="caution">
    <text evidence="2">The sequence shown here is derived from an EMBL/GenBank/DDBJ whole genome shotgun (WGS) entry which is preliminary data.</text>
</comment>
<keyword evidence="3" id="KW-1185">Reference proteome</keyword>
<dbReference type="Proteomes" id="UP000838324">
    <property type="component" value="Unassembled WGS sequence"/>
</dbReference>
<name>A0ABM9CN31_9BACL</name>
<keyword evidence="1" id="KW-0472">Membrane</keyword>
<dbReference type="RefSeq" id="WP_236336521.1">
    <property type="nucleotide sequence ID" value="NZ_CAKMMG010000009.1"/>
</dbReference>
<evidence type="ECO:0000313" key="2">
    <source>
        <dbReference type="EMBL" id="CAH1219139.1"/>
    </source>
</evidence>
<dbReference type="EMBL" id="CAKMMG010000009">
    <property type="protein sequence ID" value="CAH1219139.1"/>
    <property type="molecule type" value="Genomic_DNA"/>
</dbReference>
<reference evidence="2" key="1">
    <citation type="submission" date="2022-01" db="EMBL/GenBank/DDBJ databases">
        <authorList>
            <person name="Criscuolo A."/>
        </authorList>
    </citation>
    <scope>NUCLEOTIDE SEQUENCE</scope>
    <source>
        <strain evidence="2">CIP111892</strain>
    </source>
</reference>
<evidence type="ECO:0000313" key="3">
    <source>
        <dbReference type="Proteomes" id="UP000838324"/>
    </source>
</evidence>
<keyword evidence="1" id="KW-1133">Transmembrane helix</keyword>